<accession>A0ABP7QZH9</accession>
<reference evidence="2" key="1">
    <citation type="journal article" date="2019" name="Int. J. Syst. Evol. Microbiol.">
        <title>The Global Catalogue of Microorganisms (GCM) 10K type strain sequencing project: providing services to taxonomists for standard genome sequencing and annotation.</title>
        <authorList>
            <consortium name="The Broad Institute Genomics Platform"/>
            <consortium name="The Broad Institute Genome Sequencing Center for Infectious Disease"/>
            <person name="Wu L."/>
            <person name="Ma J."/>
        </authorList>
    </citation>
    <scope>NUCLEOTIDE SEQUENCE [LARGE SCALE GENOMIC DNA]</scope>
    <source>
        <strain evidence="2">JCM 17342</strain>
    </source>
</reference>
<keyword evidence="2" id="KW-1185">Reference proteome</keyword>
<gene>
    <name evidence="1" type="ORF">GCM10022247_05550</name>
</gene>
<protein>
    <submittedName>
        <fullName evidence="1">Uncharacterized protein</fullName>
    </submittedName>
</protein>
<evidence type="ECO:0000313" key="2">
    <source>
        <dbReference type="Proteomes" id="UP001501747"/>
    </source>
</evidence>
<name>A0ABP7QZH9_9PSEU</name>
<evidence type="ECO:0000313" key="1">
    <source>
        <dbReference type="EMBL" id="GAA3989822.1"/>
    </source>
</evidence>
<sequence>MAEGFPRGAAVGICHFARAWGIADDGMLRRNGLISDADVAPLQEWVCTISYALTMVLDGAVDEAFDEYVRDCRR</sequence>
<proteinExistence type="predicted"/>
<organism evidence="1 2">
    <name type="scientific">Allokutzneria multivorans</name>
    <dbReference type="NCBI Taxonomy" id="1142134"/>
    <lineage>
        <taxon>Bacteria</taxon>
        <taxon>Bacillati</taxon>
        <taxon>Actinomycetota</taxon>
        <taxon>Actinomycetes</taxon>
        <taxon>Pseudonocardiales</taxon>
        <taxon>Pseudonocardiaceae</taxon>
        <taxon>Allokutzneria</taxon>
    </lineage>
</organism>
<dbReference type="RefSeq" id="WP_344870871.1">
    <property type="nucleotide sequence ID" value="NZ_BAABAL010000004.1"/>
</dbReference>
<comment type="caution">
    <text evidence="1">The sequence shown here is derived from an EMBL/GenBank/DDBJ whole genome shotgun (WGS) entry which is preliminary data.</text>
</comment>
<dbReference type="EMBL" id="BAABAL010000004">
    <property type="protein sequence ID" value="GAA3989822.1"/>
    <property type="molecule type" value="Genomic_DNA"/>
</dbReference>
<dbReference type="Proteomes" id="UP001501747">
    <property type="component" value="Unassembled WGS sequence"/>
</dbReference>